<keyword evidence="4 8" id="KW-0028">Amino-acid biosynthesis</keyword>
<evidence type="ECO:0000259" key="9">
    <source>
        <dbReference type="Pfam" id="PF02811"/>
    </source>
</evidence>
<dbReference type="PANTHER" id="PTHR21039">
    <property type="entry name" value="HISTIDINOL PHOSPHATASE-RELATED"/>
    <property type="match status" value="1"/>
</dbReference>
<dbReference type="CDD" id="cd12110">
    <property type="entry name" value="PHP_HisPPase_Hisj_like"/>
    <property type="match status" value="1"/>
</dbReference>
<dbReference type="AlphaFoldDB" id="A0A0C2RDG0"/>
<name>A0A0C2RDG0_9BACL</name>
<gene>
    <name evidence="10" type="ORF">KP77_23500</name>
</gene>
<dbReference type="GO" id="GO:0004401">
    <property type="term" value="F:histidinol-phosphatase activity"/>
    <property type="evidence" value="ECO:0007669"/>
    <property type="project" value="UniProtKB-UniRule"/>
</dbReference>
<dbReference type="UniPathway" id="UPA00031">
    <property type="reaction ID" value="UER00013"/>
</dbReference>
<evidence type="ECO:0000256" key="7">
    <source>
        <dbReference type="ARBA" id="ARBA00049158"/>
    </source>
</evidence>
<dbReference type="Proteomes" id="UP000031950">
    <property type="component" value="Unassembled WGS sequence"/>
</dbReference>
<comment type="pathway">
    <text evidence="1 8">Amino-acid biosynthesis; L-histidine biosynthesis; L-histidine from 5-phospho-alpha-D-ribose 1-diphosphate: step 8/9.</text>
</comment>
<comment type="similarity">
    <text evidence="2 8">Belongs to the PHP hydrolase family. HisK subfamily.</text>
</comment>
<evidence type="ECO:0000313" key="10">
    <source>
        <dbReference type="EMBL" id="KIL48310.1"/>
    </source>
</evidence>
<dbReference type="GO" id="GO:0005737">
    <property type="term" value="C:cytoplasm"/>
    <property type="evidence" value="ECO:0007669"/>
    <property type="project" value="TreeGrafter"/>
</dbReference>
<dbReference type="Pfam" id="PF02811">
    <property type="entry name" value="PHP"/>
    <property type="match status" value="1"/>
</dbReference>
<dbReference type="GO" id="GO:0000105">
    <property type="term" value="P:L-histidine biosynthetic process"/>
    <property type="evidence" value="ECO:0007669"/>
    <property type="project" value="UniProtKB-UniRule"/>
</dbReference>
<dbReference type="EMBL" id="JXRQ01000021">
    <property type="protein sequence ID" value="KIL48310.1"/>
    <property type="molecule type" value="Genomic_DNA"/>
</dbReference>
<dbReference type="OrthoDB" id="9775255at2"/>
<dbReference type="SUPFAM" id="SSF89550">
    <property type="entry name" value="PHP domain-like"/>
    <property type="match status" value="1"/>
</dbReference>
<evidence type="ECO:0000256" key="2">
    <source>
        <dbReference type="ARBA" id="ARBA00009152"/>
    </source>
</evidence>
<comment type="caution">
    <text evidence="10">The sequence shown here is derived from an EMBL/GenBank/DDBJ whole genome shotgun (WGS) entry which is preliminary data.</text>
</comment>
<protein>
    <recommendedName>
        <fullName evidence="3 8">Histidinol-phosphatase</fullName>
        <shortName evidence="8">HolPase</shortName>
        <ecNumber evidence="3 8">3.1.3.15</ecNumber>
    </recommendedName>
</protein>
<dbReference type="PANTHER" id="PTHR21039:SF0">
    <property type="entry name" value="HISTIDINOL-PHOSPHATASE"/>
    <property type="match status" value="1"/>
</dbReference>
<dbReference type="InterPro" id="IPR016195">
    <property type="entry name" value="Pol/histidinol_Pase-like"/>
</dbReference>
<dbReference type="Gene3D" id="3.20.20.140">
    <property type="entry name" value="Metal-dependent hydrolases"/>
    <property type="match status" value="1"/>
</dbReference>
<dbReference type="PATRIC" id="fig|135826.4.peg.2343"/>
<evidence type="ECO:0000256" key="3">
    <source>
        <dbReference type="ARBA" id="ARBA00013085"/>
    </source>
</evidence>
<feature type="domain" description="PHP" evidence="9">
    <location>
        <begin position="5"/>
        <end position="214"/>
    </location>
</feature>
<keyword evidence="5 8" id="KW-0378">Hydrolase</keyword>
<dbReference type="STRING" id="135826.KP77_23500"/>
<dbReference type="InterPro" id="IPR010140">
    <property type="entry name" value="Histidinol_P_phosphatase_HisJ"/>
</dbReference>
<keyword evidence="11" id="KW-1185">Reference proteome</keyword>
<accession>A0A0C2RDG0</accession>
<reference evidence="10 11" key="1">
    <citation type="submission" date="2015-01" db="EMBL/GenBank/DDBJ databases">
        <title>Genome sequence of Jeotgalibacillus alimentarius.</title>
        <authorList>
            <person name="Goh K.M."/>
            <person name="Chan K.-G."/>
            <person name="Yaakop A.S."/>
            <person name="Ee R."/>
            <person name="Gan H.M."/>
            <person name="Chan C.S."/>
        </authorList>
    </citation>
    <scope>NUCLEOTIDE SEQUENCE [LARGE SCALE GENOMIC DNA]</scope>
    <source>
        <strain evidence="10 11">YKJ-13</strain>
    </source>
</reference>
<dbReference type="EC" id="3.1.3.15" evidence="3 8"/>
<evidence type="ECO:0000256" key="5">
    <source>
        <dbReference type="ARBA" id="ARBA00022801"/>
    </source>
</evidence>
<comment type="catalytic activity">
    <reaction evidence="7 8">
        <text>L-histidinol phosphate + H2O = L-histidinol + phosphate</text>
        <dbReference type="Rhea" id="RHEA:14465"/>
        <dbReference type="ChEBI" id="CHEBI:15377"/>
        <dbReference type="ChEBI" id="CHEBI:43474"/>
        <dbReference type="ChEBI" id="CHEBI:57699"/>
        <dbReference type="ChEBI" id="CHEBI:57980"/>
        <dbReference type="EC" id="3.1.3.15"/>
    </reaction>
</comment>
<evidence type="ECO:0000256" key="1">
    <source>
        <dbReference type="ARBA" id="ARBA00004970"/>
    </source>
</evidence>
<dbReference type="RefSeq" id="WP_041122915.1">
    <property type="nucleotide sequence ID" value="NZ_JXRQ01000021.1"/>
</dbReference>
<evidence type="ECO:0000256" key="8">
    <source>
        <dbReference type="RuleBase" id="RU366003"/>
    </source>
</evidence>
<proteinExistence type="inferred from homology"/>
<dbReference type="NCBIfam" id="NF005996">
    <property type="entry name" value="PRK08123.1"/>
    <property type="match status" value="1"/>
</dbReference>
<evidence type="ECO:0000313" key="11">
    <source>
        <dbReference type="Proteomes" id="UP000031950"/>
    </source>
</evidence>
<evidence type="ECO:0000256" key="4">
    <source>
        <dbReference type="ARBA" id="ARBA00022605"/>
    </source>
</evidence>
<sequence length="267" mass="29976">MIKRDGHIHTPYCPHGSKDAFSLYTEKAIEAGLKEITFTEHAPLPEGFTDPVPDQDSGMKHSDLEHYLKDVEETKRKYKKDLTIYTGLEVDYIEGFEKETADFLQQYGSYLDDSILSVHFLKASDEYICMDFSPASFERLIALAGSADAVHSLYYQTVLQSIHSDLGRYKPKRIGHMTLATKFQRLYPPLDSHEQEISRILEAVRSNKLELDYNGAGTVKPYCLETYPSSAVATAAHKMGIRLVYGSDAHTASGLMQGTDQLIALNP</sequence>
<evidence type="ECO:0000256" key="6">
    <source>
        <dbReference type="ARBA" id="ARBA00023102"/>
    </source>
</evidence>
<dbReference type="InterPro" id="IPR004013">
    <property type="entry name" value="PHP_dom"/>
</dbReference>
<dbReference type="NCBIfam" id="TIGR01856">
    <property type="entry name" value="hisJ_fam"/>
    <property type="match status" value="1"/>
</dbReference>
<organism evidence="10 11">
    <name type="scientific">Jeotgalibacillus alimentarius</name>
    <dbReference type="NCBI Taxonomy" id="135826"/>
    <lineage>
        <taxon>Bacteria</taxon>
        <taxon>Bacillati</taxon>
        <taxon>Bacillota</taxon>
        <taxon>Bacilli</taxon>
        <taxon>Bacillales</taxon>
        <taxon>Caryophanaceae</taxon>
        <taxon>Jeotgalibacillus</taxon>
    </lineage>
</organism>
<keyword evidence="6 8" id="KW-0368">Histidine biosynthesis</keyword>